<dbReference type="SUPFAM" id="SSF57756">
    <property type="entry name" value="Retrovirus zinc finger-like domains"/>
    <property type="match status" value="1"/>
</dbReference>
<dbReference type="PROSITE" id="PS50175">
    <property type="entry name" value="ASP_PROT_RETROV"/>
    <property type="match status" value="1"/>
</dbReference>
<feature type="domain" description="CCHC-type" evidence="3">
    <location>
        <begin position="272"/>
        <end position="285"/>
    </location>
</feature>
<dbReference type="Proteomes" id="UP000235145">
    <property type="component" value="Unassembled WGS sequence"/>
</dbReference>
<dbReference type="InterPro" id="IPR001995">
    <property type="entry name" value="Peptidase_A2_cat"/>
</dbReference>
<evidence type="ECO:0000313" key="6">
    <source>
        <dbReference type="Proteomes" id="UP000235145"/>
    </source>
</evidence>
<keyword evidence="6" id="KW-1185">Reference proteome</keyword>
<dbReference type="GO" id="GO:0004190">
    <property type="term" value="F:aspartic-type endopeptidase activity"/>
    <property type="evidence" value="ECO:0007669"/>
    <property type="project" value="InterPro"/>
</dbReference>
<evidence type="ECO:0000256" key="1">
    <source>
        <dbReference type="ARBA" id="ARBA00022801"/>
    </source>
</evidence>
<dbReference type="InterPro" id="IPR056648">
    <property type="entry name" value="DUF7746"/>
</dbReference>
<organism evidence="5 6">
    <name type="scientific">Lactuca sativa</name>
    <name type="common">Garden lettuce</name>
    <dbReference type="NCBI Taxonomy" id="4236"/>
    <lineage>
        <taxon>Eukaryota</taxon>
        <taxon>Viridiplantae</taxon>
        <taxon>Streptophyta</taxon>
        <taxon>Embryophyta</taxon>
        <taxon>Tracheophyta</taxon>
        <taxon>Spermatophyta</taxon>
        <taxon>Magnoliopsida</taxon>
        <taxon>eudicotyledons</taxon>
        <taxon>Gunneridae</taxon>
        <taxon>Pentapetalae</taxon>
        <taxon>asterids</taxon>
        <taxon>campanulids</taxon>
        <taxon>Asterales</taxon>
        <taxon>Asteraceae</taxon>
        <taxon>Cichorioideae</taxon>
        <taxon>Cichorieae</taxon>
        <taxon>Lactucinae</taxon>
        <taxon>Lactuca</taxon>
    </lineage>
</organism>
<dbReference type="Gene3D" id="2.40.70.10">
    <property type="entry name" value="Acid Proteases"/>
    <property type="match status" value="1"/>
</dbReference>
<dbReference type="InterPro" id="IPR001878">
    <property type="entry name" value="Znf_CCHC"/>
</dbReference>
<dbReference type="InterPro" id="IPR036875">
    <property type="entry name" value="Znf_CCHC_sf"/>
</dbReference>
<dbReference type="SUPFAM" id="SSF50630">
    <property type="entry name" value="Acid proteases"/>
    <property type="match status" value="1"/>
</dbReference>
<dbReference type="InterPro" id="IPR021109">
    <property type="entry name" value="Peptidase_aspartic_dom_sf"/>
</dbReference>
<dbReference type="EMBL" id="NBSK02000008">
    <property type="protein sequence ID" value="KAJ0190706.1"/>
    <property type="molecule type" value="Genomic_DNA"/>
</dbReference>
<proteinExistence type="predicted"/>
<reference evidence="5 6" key="1">
    <citation type="journal article" date="2017" name="Nat. Commun.">
        <title>Genome assembly with in vitro proximity ligation data and whole-genome triplication in lettuce.</title>
        <authorList>
            <person name="Reyes-Chin-Wo S."/>
            <person name="Wang Z."/>
            <person name="Yang X."/>
            <person name="Kozik A."/>
            <person name="Arikit S."/>
            <person name="Song C."/>
            <person name="Xia L."/>
            <person name="Froenicke L."/>
            <person name="Lavelle D.O."/>
            <person name="Truco M.J."/>
            <person name="Xia R."/>
            <person name="Zhu S."/>
            <person name="Xu C."/>
            <person name="Xu H."/>
            <person name="Xu X."/>
            <person name="Cox K."/>
            <person name="Korf I."/>
            <person name="Meyers B.C."/>
            <person name="Michelmore R.W."/>
        </authorList>
    </citation>
    <scope>NUCLEOTIDE SEQUENCE [LARGE SCALE GENOMIC DNA]</scope>
    <source>
        <strain evidence="6">cv. Salinas</strain>
        <tissue evidence="5">Seedlings</tissue>
    </source>
</reference>
<evidence type="ECO:0000259" key="3">
    <source>
        <dbReference type="PROSITE" id="PS50158"/>
    </source>
</evidence>
<evidence type="ECO:0000259" key="4">
    <source>
        <dbReference type="PROSITE" id="PS50175"/>
    </source>
</evidence>
<name>A0A9R1UPS9_LACSA</name>
<dbReference type="Pfam" id="PF24925">
    <property type="entry name" value="DUF7746"/>
    <property type="match status" value="1"/>
</dbReference>
<evidence type="ECO:0000256" key="2">
    <source>
        <dbReference type="PROSITE-ProRule" id="PRU00047"/>
    </source>
</evidence>
<protein>
    <recommendedName>
        <fullName evidence="7">CCHC-type domain-containing protein</fullName>
    </recommendedName>
</protein>
<sequence length="521" mass="60617">MTMAANAYKAHNNTQLQIVNIITSGFTGSLKGWWDFYISQEEKDYILFAKKTIIKQENNQQIQTFEDDMVNTLIFAIIKNFVGDPSTFQEKTFEILMNLHCRKLTDFRCYKDNYLVKVFSRPDCKESYWKERFIAGLPKLFAERVRQKLRENFNNTIPYQNLTYGDLINYINKEGLTVCADLRFKEKLKKDRINSKNELGNFCQQYGYQPSNGPSTSKSKVFKKRSSKYFRKKKYNLPENYKKGKDYASKSKKPYRLNYKKSKRKSKDIIICHKCGRNGHTANNCYAKTKINELNVSEDLKEQIRKNILNTDSDSDEIISDFQTNDLNILENTTSSSEDSDICDSSVSVFSQDDKDHLNSLDSIKDKNIQELLIKQMLNKTNNITPANNENFNLKNIYERFTEAKPISMQELQEELKIDNFKINLTTLIDSGADMNCIQEVIFPTQIFEKTTSRLTGAGGTKLIVKYKVYDVHICNDQDYCYKTHLILVKDLSSRFIVGTPFITKVYPFMVNDDGIRTNVF</sequence>
<keyword evidence="2" id="KW-0862">Zinc</keyword>
<evidence type="ECO:0000313" key="5">
    <source>
        <dbReference type="EMBL" id="KAJ0190706.1"/>
    </source>
</evidence>
<keyword evidence="1" id="KW-0378">Hydrolase</keyword>
<dbReference type="AlphaFoldDB" id="A0A9R1UPS9"/>
<dbReference type="PANTHER" id="PTHR33054:SF9">
    <property type="entry name" value="CCHC-TYPE DOMAIN-CONTAINING PROTEIN"/>
    <property type="match status" value="1"/>
</dbReference>
<dbReference type="Pfam" id="PF22909">
    <property type="entry name" value="Caulimovir_coat_dom"/>
    <property type="match status" value="1"/>
</dbReference>
<keyword evidence="2" id="KW-0479">Metal-binding</keyword>
<dbReference type="InterPro" id="IPR018061">
    <property type="entry name" value="Retropepsins"/>
</dbReference>
<feature type="domain" description="Peptidase A2" evidence="4">
    <location>
        <begin position="425"/>
        <end position="460"/>
    </location>
</feature>
<comment type="caution">
    <text evidence="5">The sequence shown here is derived from an EMBL/GenBank/DDBJ whole genome shotgun (WGS) entry which is preliminary data.</text>
</comment>
<accession>A0A9R1UPS9</accession>
<dbReference type="PROSITE" id="PS50158">
    <property type="entry name" value="ZF_CCHC"/>
    <property type="match status" value="1"/>
</dbReference>
<evidence type="ECO:0008006" key="7">
    <source>
        <dbReference type="Google" id="ProtNLM"/>
    </source>
</evidence>
<dbReference type="PANTHER" id="PTHR33054">
    <property type="entry name" value="CCHC-TYPE DOMAIN-CONTAINING PROTEIN"/>
    <property type="match status" value="1"/>
</dbReference>
<dbReference type="GO" id="GO:0003676">
    <property type="term" value="F:nucleic acid binding"/>
    <property type="evidence" value="ECO:0007669"/>
    <property type="project" value="InterPro"/>
</dbReference>
<dbReference type="CDD" id="cd00303">
    <property type="entry name" value="retropepsin_like"/>
    <property type="match status" value="1"/>
</dbReference>
<dbReference type="GO" id="GO:0008270">
    <property type="term" value="F:zinc ion binding"/>
    <property type="evidence" value="ECO:0007669"/>
    <property type="project" value="UniProtKB-KW"/>
</dbReference>
<gene>
    <name evidence="5" type="ORF">LSAT_V11C800444760</name>
</gene>
<dbReference type="GO" id="GO:0006508">
    <property type="term" value="P:proteolysis"/>
    <property type="evidence" value="ECO:0007669"/>
    <property type="project" value="InterPro"/>
</dbReference>
<dbReference type="Pfam" id="PF00077">
    <property type="entry name" value="RVP"/>
    <property type="match status" value="1"/>
</dbReference>
<keyword evidence="2" id="KW-0863">Zinc-finger</keyword>